<dbReference type="AlphaFoldDB" id="A0AAE9DJR8"/>
<gene>
    <name evidence="2" type="ORF">L3Y34_017790</name>
</gene>
<reference evidence="2 3" key="1">
    <citation type="submission" date="2022-05" db="EMBL/GenBank/DDBJ databases">
        <title>Chromosome-level reference genomes for two strains of Caenorhabditis briggsae: an improved platform for comparative genomics.</title>
        <authorList>
            <person name="Stevens L."/>
            <person name="Andersen E.C."/>
        </authorList>
    </citation>
    <scope>NUCLEOTIDE SEQUENCE [LARGE SCALE GENOMIC DNA]</scope>
    <source>
        <strain evidence="2">QX1410_ONT</strain>
        <tissue evidence="2">Whole-organism</tissue>
    </source>
</reference>
<dbReference type="KEGG" id="cbr:CBG_13027"/>
<feature type="compositionally biased region" description="Low complexity" evidence="1">
    <location>
        <begin position="174"/>
        <end position="186"/>
    </location>
</feature>
<feature type="compositionally biased region" description="Low complexity" evidence="1">
    <location>
        <begin position="206"/>
        <end position="220"/>
    </location>
</feature>
<evidence type="ECO:0000313" key="3">
    <source>
        <dbReference type="Proteomes" id="UP000827892"/>
    </source>
</evidence>
<feature type="region of interest" description="Disordered" evidence="1">
    <location>
        <begin position="174"/>
        <end position="235"/>
    </location>
</feature>
<name>A0AAE9DJR8_CAEBR</name>
<organism evidence="2 3">
    <name type="scientific">Caenorhabditis briggsae</name>
    <dbReference type="NCBI Taxonomy" id="6238"/>
    <lineage>
        <taxon>Eukaryota</taxon>
        <taxon>Metazoa</taxon>
        <taxon>Ecdysozoa</taxon>
        <taxon>Nematoda</taxon>
        <taxon>Chromadorea</taxon>
        <taxon>Rhabditida</taxon>
        <taxon>Rhabditina</taxon>
        <taxon>Rhabditomorpha</taxon>
        <taxon>Rhabditoidea</taxon>
        <taxon>Rhabditidae</taxon>
        <taxon>Peloderinae</taxon>
        <taxon>Caenorhabditis</taxon>
    </lineage>
</organism>
<dbReference type="EMBL" id="CP090892">
    <property type="protein sequence ID" value="ULU05324.1"/>
    <property type="molecule type" value="Genomic_DNA"/>
</dbReference>
<accession>A0AAE9DJR8</accession>
<dbReference type="Proteomes" id="UP000827892">
    <property type="component" value="Chromosome II"/>
</dbReference>
<sequence>MLTTNGPRSNKISRDISNFIVTEVLQRSDDLIKNSYRRLTTENVARNEHWSRIAENVMEKFDVPTEMERVKSHFHNRKKVLLARVKDELKLIPNSNLMTTDQKVDELILRRVVVGKYDEQLAKVCLDIEEEEKLRTEQFGNDHMMQPMVNLFTETSHQSLLSQLLSTSSSYSAVERSSSTSSPRESSSSKDMDVPASVPAPVSTRSPLLSKLLSDPSTSKENGHSQGQISHNRKTIRLPMEMKAPQTRYTDHTYPAEAPKINQYSALPSPAEQYLSHVIVDISSPDELKKLLSVLIDNGFSQFHHVTNSDMASTSIGTGINRALSLRPQVKRSQNNIPSEHIIEKQENTIWPVQVTHHEQRSCTPDTSIMRSIKSRVERVDVEIKAEPITEYEDDECGEDDVDEQTAQLEAQLASEALKTGLALLDKGPPSKKMRTSSFSENGTSDIVTANCEMCASVIRLNSGQSKWNLYEHVMMKHSIHKPFKCPLCPYQAGRKLRVKQHSLSQHYTETEPIDMITPEVRSEWLKTMSRCFPAHQYQRISHT</sequence>
<evidence type="ECO:0000313" key="2">
    <source>
        <dbReference type="EMBL" id="ULU05324.1"/>
    </source>
</evidence>
<protein>
    <submittedName>
        <fullName evidence="2">Uncharacterized protein</fullName>
    </submittedName>
</protein>
<evidence type="ECO:0000256" key="1">
    <source>
        <dbReference type="SAM" id="MobiDB-lite"/>
    </source>
</evidence>
<dbReference type="Gene3D" id="3.30.160.60">
    <property type="entry name" value="Classic Zinc Finger"/>
    <property type="match status" value="1"/>
</dbReference>
<proteinExistence type="predicted"/>